<evidence type="ECO:0000256" key="1">
    <source>
        <dbReference type="SAM" id="MobiDB-lite"/>
    </source>
</evidence>
<accession>A0AAD6TC20</accession>
<organism evidence="2 3">
    <name type="scientific">Mycena alexandri</name>
    <dbReference type="NCBI Taxonomy" id="1745969"/>
    <lineage>
        <taxon>Eukaryota</taxon>
        <taxon>Fungi</taxon>
        <taxon>Dikarya</taxon>
        <taxon>Basidiomycota</taxon>
        <taxon>Agaricomycotina</taxon>
        <taxon>Agaricomycetes</taxon>
        <taxon>Agaricomycetidae</taxon>
        <taxon>Agaricales</taxon>
        <taxon>Marasmiineae</taxon>
        <taxon>Mycenaceae</taxon>
        <taxon>Mycena</taxon>
    </lineage>
</organism>
<comment type="caution">
    <text evidence="2">The sequence shown here is derived from an EMBL/GenBank/DDBJ whole genome shotgun (WGS) entry which is preliminary data.</text>
</comment>
<gene>
    <name evidence="2" type="ORF">C8F04DRAFT_943718</name>
</gene>
<name>A0AAD6TC20_9AGAR</name>
<evidence type="ECO:0000313" key="2">
    <source>
        <dbReference type="EMBL" id="KAJ7043439.1"/>
    </source>
</evidence>
<feature type="compositionally biased region" description="Low complexity" evidence="1">
    <location>
        <begin position="24"/>
        <end position="38"/>
    </location>
</feature>
<feature type="region of interest" description="Disordered" evidence="1">
    <location>
        <begin position="20"/>
        <end position="46"/>
    </location>
</feature>
<protein>
    <submittedName>
        <fullName evidence="2">Uncharacterized protein</fullName>
    </submittedName>
</protein>
<dbReference type="Proteomes" id="UP001218188">
    <property type="component" value="Unassembled WGS sequence"/>
</dbReference>
<keyword evidence="3" id="KW-1185">Reference proteome</keyword>
<reference evidence="2" key="1">
    <citation type="submission" date="2023-03" db="EMBL/GenBank/DDBJ databases">
        <title>Massive genome expansion in bonnet fungi (Mycena s.s.) driven by repeated elements and novel gene families across ecological guilds.</title>
        <authorList>
            <consortium name="Lawrence Berkeley National Laboratory"/>
            <person name="Harder C.B."/>
            <person name="Miyauchi S."/>
            <person name="Viragh M."/>
            <person name="Kuo A."/>
            <person name="Thoen E."/>
            <person name="Andreopoulos B."/>
            <person name="Lu D."/>
            <person name="Skrede I."/>
            <person name="Drula E."/>
            <person name="Henrissat B."/>
            <person name="Morin E."/>
            <person name="Kohler A."/>
            <person name="Barry K."/>
            <person name="LaButti K."/>
            <person name="Morin E."/>
            <person name="Salamov A."/>
            <person name="Lipzen A."/>
            <person name="Mereny Z."/>
            <person name="Hegedus B."/>
            <person name="Baldrian P."/>
            <person name="Stursova M."/>
            <person name="Weitz H."/>
            <person name="Taylor A."/>
            <person name="Grigoriev I.V."/>
            <person name="Nagy L.G."/>
            <person name="Martin F."/>
            <person name="Kauserud H."/>
        </authorList>
    </citation>
    <scope>NUCLEOTIDE SEQUENCE</scope>
    <source>
        <strain evidence="2">CBHHK200</strain>
    </source>
</reference>
<sequence>MGTGEAAPISATAASLLLQKGARGSSSGSTPEGEGNSGSEEDGELERARWDETIPPCPVGAADWFVSTYTQITKVQLGGVFNSLLASYGELERSYNWAKGGNNSLGKKDDRPVQLSQWVAAGRGSRGGKMGEDGPTIDSLAVYDDRWWRWWGKLQPGWRVGSAGNAGRFVRTSYPPQERPNWASLHLPGPNGILGVVATLYWWGKKVKEGSQREDTESWVEAVTDVKWMVKGLLAMERATAE</sequence>
<dbReference type="EMBL" id="JARJCM010000009">
    <property type="protein sequence ID" value="KAJ7043439.1"/>
    <property type="molecule type" value="Genomic_DNA"/>
</dbReference>
<evidence type="ECO:0000313" key="3">
    <source>
        <dbReference type="Proteomes" id="UP001218188"/>
    </source>
</evidence>
<proteinExistence type="predicted"/>
<dbReference type="AlphaFoldDB" id="A0AAD6TC20"/>